<accession>A0ACB7IGT1</accession>
<proteinExistence type="predicted"/>
<dbReference type="EMBL" id="CM004387">
    <property type="protein sequence ID" value="KAG8663621.1"/>
    <property type="molecule type" value="Genomic_DNA"/>
</dbReference>
<dbReference type="Proteomes" id="UP000091857">
    <property type="component" value="Chromosome 1"/>
</dbReference>
<evidence type="ECO:0000313" key="1">
    <source>
        <dbReference type="EMBL" id="KAG8663621.1"/>
    </source>
</evidence>
<reference evidence="2" key="1">
    <citation type="journal article" date="2016" name="Nat. Biotechnol.">
        <title>Sequencing wild and cultivated cassava and related species reveals extensive interspecific hybridization and genetic diversity.</title>
        <authorList>
            <person name="Bredeson J.V."/>
            <person name="Lyons J.B."/>
            <person name="Prochnik S.E."/>
            <person name="Wu G.A."/>
            <person name="Ha C.M."/>
            <person name="Edsinger-Gonzales E."/>
            <person name="Grimwood J."/>
            <person name="Schmutz J."/>
            <person name="Rabbi I.Y."/>
            <person name="Egesi C."/>
            <person name="Nauluvula P."/>
            <person name="Lebot V."/>
            <person name="Ndunguru J."/>
            <person name="Mkamilo G."/>
            <person name="Bart R.S."/>
            <person name="Setter T.L."/>
            <person name="Gleadow R.M."/>
            <person name="Kulakow P."/>
            <person name="Ferguson M.E."/>
            <person name="Rounsley S."/>
            <person name="Rokhsar D.S."/>
        </authorList>
    </citation>
    <scope>NUCLEOTIDE SEQUENCE [LARGE SCALE GENOMIC DNA]</scope>
    <source>
        <strain evidence="2">cv. AM560-2</strain>
    </source>
</reference>
<gene>
    <name evidence="1" type="ORF">MANES_01G231250v8</name>
</gene>
<organism evidence="1 2">
    <name type="scientific">Manihot esculenta</name>
    <name type="common">Cassava</name>
    <name type="synonym">Jatropha manihot</name>
    <dbReference type="NCBI Taxonomy" id="3983"/>
    <lineage>
        <taxon>Eukaryota</taxon>
        <taxon>Viridiplantae</taxon>
        <taxon>Streptophyta</taxon>
        <taxon>Embryophyta</taxon>
        <taxon>Tracheophyta</taxon>
        <taxon>Spermatophyta</taxon>
        <taxon>Magnoliopsida</taxon>
        <taxon>eudicotyledons</taxon>
        <taxon>Gunneridae</taxon>
        <taxon>Pentapetalae</taxon>
        <taxon>rosids</taxon>
        <taxon>fabids</taxon>
        <taxon>Malpighiales</taxon>
        <taxon>Euphorbiaceae</taxon>
        <taxon>Crotonoideae</taxon>
        <taxon>Manihoteae</taxon>
        <taxon>Manihot</taxon>
    </lineage>
</organism>
<comment type="caution">
    <text evidence="1">The sequence shown here is derived from an EMBL/GenBank/DDBJ whole genome shotgun (WGS) entry which is preliminary data.</text>
</comment>
<sequence length="106" mass="12027">MWKHSWNPNRPLFACVSTRLGTRNSVVVYRNLGIEREYPTSDVHICWWVAGGAQRQISHRNSKPRLAHLKLKPSSPDQLISSCSPLAFSDYGFPRMEVGLSSLAFI</sequence>
<name>A0ACB7IGT1_MANES</name>
<protein>
    <submittedName>
        <fullName evidence="1">Uncharacterized protein</fullName>
    </submittedName>
</protein>
<evidence type="ECO:0000313" key="2">
    <source>
        <dbReference type="Proteomes" id="UP000091857"/>
    </source>
</evidence>
<keyword evidence="2" id="KW-1185">Reference proteome</keyword>